<protein>
    <recommendedName>
        <fullName evidence="3">Zinc-finger domain-containing protein</fullName>
    </recommendedName>
</protein>
<gene>
    <name evidence="1" type="ORF">F4694_001466</name>
</gene>
<dbReference type="Proteomes" id="UP000548423">
    <property type="component" value="Unassembled WGS sequence"/>
</dbReference>
<organism evidence="1 2">
    <name type="scientific">Neobacillus niacini</name>
    <dbReference type="NCBI Taxonomy" id="86668"/>
    <lineage>
        <taxon>Bacteria</taxon>
        <taxon>Bacillati</taxon>
        <taxon>Bacillota</taxon>
        <taxon>Bacilli</taxon>
        <taxon>Bacillales</taxon>
        <taxon>Bacillaceae</taxon>
        <taxon>Neobacillus</taxon>
    </lineage>
</organism>
<evidence type="ECO:0008006" key="3">
    <source>
        <dbReference type="Google" id="ProtNLM"/>
    </source>
</evidence>
<accession>A0A852TAB4</accession>
<comment type="caution">
    <text evidence="1">The sequence shown here is derived from an EMBL/GenBank/DDBJ whole genome shotgun (WGS) entry which is preliminary data.</text>
</comment>
<evidence type="ECO:0000313" key="1">
    <source>
        <dbReference type="EMBL" id="NYE04717.1"/>
    </source>
</evidence>
<dbReference type="AlphaFoldDB" id="A0A852TAB4"/>
<dbReference type="InterPro" id="IPR019718">
    <property type="entry name" value="DUF2602"/>
</dbReference>
<dbReference type="Pfam" id="PF10782">
    <property type="entry name" value="zf-C2HCIx2C"/>
    <property type="match status" value="1"/>
</dbReference>
<proteinExistence type="predicted"/>
<evidence type="ECO:0000313" key="2">
    <source>
        <dbReference type="Proteomes" id="UP000548423"/>
    </source>
</evidence>
<reference evidence="2" key="1">
    <citation type="submission" date="2020-07" db="EMBL/GenBank/DDBJ databases">
        <authorList>
            <person name="Partida-Martinez L."/>
            <person name="Huntemann M."/>
            <person name="Clum A."/>
            <person name="Wang J."/>
            <person name="Palaniappan K."/>
            <person name="Ritter S."/>
            <person name="Chen I.-M."/>
            <person name="Stamatis D."/>
            <person name="Reddy T."/>
            <person name="O'Malley R."/>
            <person name="Daum C."/>
            <person name="Shapiro N."/>
            <person name="Ivanova N."/>
            <person name="Kyrpides N."/>
            <person name="Woyke T."/>
        </authorList>
    </citation>
    <scope>NUCLEOTIDE SEQUENCE [LARGE SCALE GENOMIC DNA]</scope>
    <source>
        <strain evidence="2">AT2.8</strain>
    </source>
</reference>
<name>A0A852TAB4_9BACI</name>
<sequence length="61" mass="7219">MKNSSRKELFNHVETLLAHYCNGCFVHQQFKQEGGRRFAHRFCISQCTVGERLQEYGKRLT</sequence>
<reference evidence="2" key="2">
    <citation type="submission" date="2020-08" db="EMBL/GenBank/DDBJ databases">
        <title>The Agave Microbiome: Exploring the role of microbial communities in plant adaptations to desert environments.</title>
        <authorList>
            <person name="Partida-Martinez L.P."/>
        </authorList>
    </citation>
    <scope>NUCLEOTIDE SEQUENCE [LARGE SCALE GENOMIC DNA]</scope>
    <source>
        <strain evidence="2">AT2.8</strain>
    </source>
</reference>
<dbReference type="EMBL" id="JACCBX010000003">
    <property type="protein sequence ID" value="NYE04717.1"/>
    <property type="molecule type" value="Genomic_DNA"/>
</dbReference>